<evidence type="ECO:0000256" key="3">
    <source>
        <dbReference type="ARBA" id="ARBA00022553"/>
    </source>
</evidence>
<evidence type="ECO:0000259" key="14">
    <source>
        <dbReference type="PROSITE" id="PS50157"/>
    </source>
</evidence>
<evidence type="ECO:0000256" key="12">
    <source>
        <dbReference type="PROSITE-ProRule" id="PRU00042"/>
    </source>
</evidence>
<evidence type="ECO:0000256" key="6">
    <source>
        <dbReference type="ARBA" id="ARBA00022771"/>
    </source>
</evidence>
<evidence type="ECO:0000313" key="15">
    <source>
        <dbReference type="EMBL" id="TNM94612.1"/>
    </source>
</evidence>
<feature type="domain" description="C2H2-type" evidence="14">
    <location>
        <begin position="656"/>
        <end position="685"/>
    </location>
</feature>
<dbReference type="SMART" id="SM00355">
    <property type="entry name" value="ZnF_C2H2"/>
    <property type="match status" value="11"/>
</dbReference>
<feature type="domain" description="C2H2-type" evidence="14">
    <location>
        <begin position="754"/>
        <end position="778"/>
    </location>
</feature>
<evidence type="ECO:0000256" key="13">
    <source>
        <dbReference type="SAM" id="MobiDB-lite"/>
    </source>
</evidence>
<dbReference type="FunFam" id="3.30.160.60:FF:000100">
    <property type="entry name" value="Zinc finger 45-like"/>
    <property type="match status" value="1"/>
</dbReference>
<keyword evidence="11" id="KW-0539">Nucleus</keyword>
<sequence length="1859" mass="208012">MADEEAEVDPSPEKGIGETVLELRERLQKLEEVALRQSSESAIQSSTLYCQGFCRTLLEFAGRWSIEEDPLPLVEVYIVALLSYAQASSYLSLQCENVPLVVERLSLSFVELLLSLKITVPEDLWKKFQLSVQFSSAKLQENGISQPSVLVGLCHYDGVWNSQVLKGLLSREKLQPEEVATFLMQEGPVLLEMRVKQLMKDSQAEKAAALAAVCSQCPAFPEKSSFKQLYLVCLCATSERDQLMEELSKEDCHDALEMICNLESDGDEKAAFSLCSAFLTRQLLQGDSYCAWELTLFWSKLLKRLEPTEQAFLDQCRQMSLLSKTVYHILFLIKVVQSEIDHTGLPVCIEMCIRALRVESDDGNTKASVCKTISCLLPTDLEVKRACQLTEFLLEPTVDAYYAVETLYNEPDQKVEEEKMPVPNSLRCELLLVLKTQWPFDPEFWDWRTLKRQCLALMGEEASIVSSIDLLNEEEPQQDEEAFSQVCFNNTSENLISDAYEVPDVKQRRQKNREIKKLRDKGFISTKVRHWQAYMQYCVLCDKEFLGHRIVRHAQIHFCNGVYRCPICAQSFSTKDIFLPHVKSHVKQSCKERLNALKTAKELTTPEVSVPDTAASKLKMDNDLKEKFVSQVKNGMLMPHVEIRLSRCDMETADAYVCPVGKCRRSLKFLKNLIAHVKSHGDDEEAKTFLEMRSKKVVCQYCRRRFVSTSHLNDHSRLHSDTNPYACVQLNCKARFQSNGELLEHKRTHPDFRARCMFPNCGKIFSQAYKLYDHEELHYKRFTCKVGDCGKVFQSLKLLDLHQEKHVGKKESTSLGTKPQNMQPVSLIKQMLTSHNQPESSLGKSSSKSAAHPGFEQFPVTTESSRKPSDISVDPHNKVKIELQTSQSQDLIKSVIQPINPNLSDSDGHRCGLGSDPLDSPRPFHSNKHNAQMIKSQPQIFNTDAPLGSVSYKSESNLPFAEQQQPLCSSRLSSVSPLYTPTEPVSQPISPVKREKSLTTMSDTAPPAGQNKRYHCAFQTCRRHYGAQRSVTKHMRASHPDFYEQWKHARTPIKVTYVLAPKARLVTNDFSGDQQNSRLPVPGVPRQNIIQSQPHTNTTIPNYAPVHSQSSLNPNFSVKLETGLTPSVLSQLGSDRNPNGQKWHSASPNEQSQHSGSSIICPSDTNTPSFSMRAATLQVPPLGSVSHPVLPSLMTEIEQSKTSSSAGRIQSIQECAKVDVPSTDSAMPRNGNIQTQNFPRIPKNDPNHHKPASRSRRSKWPAIVRDGKFICCLCFKEFVSPKSLGGHLSKGAACKQNKSDLSTQLPNSVLHFPIQDQTSVPSQPSLCDIEETGMSVYYNQTPNPNFCAPYYSAERLPGVSVIQPTETALAKHQGASACAARYSQPNVKTYDGGHFSNPVHPHIPSENLATGPRSTKQREQYISEGQNSETTVQSIDTNPNSVPRLKLTDSQKNSSMCGRTTEVQRKTLEDVKRRLREQILADEFQNKTKSVRNAGTNANGNNPMSFGSLCSLPPNSEVQQVLNYTNSDSVIQKSSAAIPETSKEIQHSLNMQSFTGFRESSALRAEILSPTHVITHDADLEPSDSSGSHQQGMTEIQSAFEKLQLATEVSAHSAVPVKPNPKAGISKAGSTKTKGLCSAQFKPFACETKNCGLRFMTGIALWRHLSKVHNYTVDMVNVAKKRYGQYAPFKCQICNKSFTRNSSLRVHYHSTHKLSTKEMEEMDVRPQQAAATTTAMMVQTASQETTPTHSSLDNRTETCPTQNAVTQYCSSQAFVPCSIVATTNEKHQDFSHLTSSQHLQAAGPCSQANELPPPGNQSAITSETKKPEHCHYKEDKREEACFRPLHKPVKTISLHSPRL</sequence>
<evidence type="ECO:0000256" key="8">
    <source>
        <dbReference type="ARBA" id="ARBA00023015"/>
    </source>
</evidence>
<feature type="region of interest" description="Disordered" evidence="13">
    <location>
        <begin position="832"/>
        <end position="874"/>
    </location>
</feature>
<comment type="caution">
    <text evidence="15">The sequence shown here is derived from an EMBL/GenBank/DDBJ whole genome shotgun (WGS) entry which is preliminary data.</text>
</comment>
<proteinExistence type="inferred from homology"/>
<feature type="compositionally biased region" description="Basic residues" evidence="13">
    <location>
        <begin position="1249"/>
        <end position="1258"/>
    </location>
</feature>
<feature type="region of interest" description="Disordered" evidence="13">
    <location>
        <begin position="1611"/>
        <end position="1630"/>
    </location>
</feature>
<dbReference type="InterPro" id="IPR013087">
    <property type="entry name" value="Znf_C2H2_type"/>
</dbReference>
<keyword evidence="3" id="KW-0597">Phosphoprotein</keyword>
<keyword evidence="9" id="KW-0238">DNA-binding</keyword>
<dbReference type="SUPFAM" id="SSF57667">
    <property type="entry name" value="beta-beta-alpha zinc fingers"/>
    <property type="match status" value="3"/>
</dbReference>
<feature type="domain" description="C2H2-type" evidence="14">
    <location>
        <begin position="725"/>
        <end position="754"/>
    </location>
</feature>
<evidence type="ECO:0000256" key="10">
    <source>
        <dbReference type="ARBA" id="ARBA00023163"/>
    </source>
</evidence>
<keyword evidence="8" id="KW-0805">Transcription regulation</keyword>
<evidence type="ECO:0000256" key="1">
    <source>
        <dbReference type="ARBA" id="ARBA00004123"/>
    </source>
</evidence>
<evidence type="ECO:0000256" key="2">
    <source>
        <dbReference type="ARBA" id="ARBA00006991"/>
    </source>
</evidence>
<keyword evidence="16" id="KW-1185">Reference proteome</keyword>
<dbReference type="GO" id="GO:0008270">
    <property type="term" value="F:zinc ion binding"/>
    <property type="evidence" value="ECO:0007669"/>
    <property type="project" value="UniProtKB-KW"/>
</dbReference>
<feature type="compositionally biased region" description="Polar residues" evidence="13">
    <location>
        <begin position="1448"/>
        <end position="1458"/>
    </location>
</feature>
<evidence type="ECO:0000256" key="4">
    <source>
        <dbReference type="ARBA" id="ARBA00022723"/>
    </source>
</evidence>
<dbReference type="PANTHER" id="PTHR15507">
    <property type="entry name" value="ZINC FINGER PROTEIN RLF"/>
    <property type="match status" value="1"/>
</dbReference>
<dbReference type="GO" id="GO:0000981">
    <property type="term" value="F:DNA-binding transcription factor activity, RNA polymerase II-specific"/>
    <property type="evidence" value="ECO:0007669"/>
    <property type="project" value="TreeGrafter"/>
</dbReference>
<feature type="domain" description="C2H2-type" evidence="14">
    <location>
        <begin position="697"/>
        <end position="724"/>
    </location>
</feature>
<dbReference type="GO" id="GO:0005634">
    <property type="term" value="C:nucleus"/>
    <property type="evidence" value="ECO:0007669"/>
    <property type="project" value="UniProtKB-SubCell"/>
</dbReference>
<dbReference type="PANTHER" id="PTHR15507:SF14">
    <property type="entry name" value="ZINC FINGER PROTEIN 292"/>
    <property type="match status" value="1"/>
</dbReference>
<feature type="domain" description="C2H2-type" evidence="14">
    <location>
        <begin position="1689"/>
        <end position="1717"/>
    </location>
</feature>
<dbReference type="InterPro" id="IPR057986">
    <property type="entry name" value="TPR_Rlf/292/654"/>
</dbReference>
<dbReference type="Pfam" id="PF25580">
    <property type="entry name" value="TPR_Rlf"/>
    <property type="match status" value="1"/>
</dbReference>
<feature type="region of interest" description="Disordered" evidence="13">
    <location>
        <begin position="979"/>
        <end position="1011"/>
    </location>
</feature>
<reference evidence="15 16" key="1">
    <citation type="submission" date="2019-04" db="EMBL/GenBank/DDBJ databases">
        <title>The sequence and de novo assembly of Takifugu bimaculatus genome using PacBio and Hi-C technologies.</title>
        <authorList>
            <person name="Xu P."/>
            <person name="Liu B."/>
            <person name="Zhou Z."/>
        </authorList>
    </citation>
    <scope>NUCLEOTIDE SEQUENCE [LARGE SCALE GENOMIC DNA]</scope>
    <source>
        <strain evidence="15">TB-2018</strain>
        <tissue evidence="15">Muscle</tissue>
    </source>
</reference>
<dbReference type="InterPro" id="IPR052251">
    <property type="entry name" value="GH-ZnFinger_Regulators"/>
</dbReference>
<organism evidence="15 16">
    <name type="scientific">Takifugu bimaculatus</name>
    <dbReference type="NCBI Taxonomy" id="433685"/>
    <lineage>
        <taxon>Eukaryota</taxon>
        <taxon>Metazoa</taxon>
        <taxon>Chordata</taxon>
        <taxon>Craniata</taxon>
        <taxon>Vertebrata</taxon>
        <taxon>Euteleostomi</taxon>
        <taxon>Actinopterygii</taxon>
        <taxon>Neopterygii</taxon>
        <taxon>Teleostei</taxon>
        <taxon>Neoteleostei</taxon>
        <taxon>Acanthomorphata</taxon>
        <taxon>Eupercaria</taxon>
        <taxon>Tetraodontiformes</taxon>
        <taxon>Tetradontoidea</taxon>
        <taxon>Tetraodontidae</taxon>
        <taxon>Takifugu</taxon>
    </lineage>
</organism>
<keyword evidence="5" id="KW-0677">Repeat</keyword>
<accession>A0A4Z2BRR5</accession>
<feature type="compositionally biased region" description="Polar residues" evidence="13">
    <location>
        <begin position="979"/>
        <end position="989"/>
    </location>
</feature>
<dbReference type="GO" id="GO:0003677">
    <property type="term" value="F:DNA binding"/>
    <property type="evidence" value="ECO:0007669"/>
    <property type="project" value="UniProtKB-KW"/>
</dbReference>
<keyword evidence="7" id="KW-0862">Zinc</keyword>
<dbReference type="InterPro" id="IPR036236">
    <property type="entry name" value="Znf_C2H2_sf"/>
</dbReference>
<feature type="domain" description="C2H2-type" evidence="14">
    <location>
        <begin position="563"/>
        <end position="590"/>
    </location>
</feature>
<comment type="subcellular location">
    <subcellularLocation>
        <location evidence="1">Nucleus</location>
    </subcellularLocation>
</comment>
<feature type="domain" description="C2H2-type" evidence="14">
    <location>
        <begin position="1644"/>
        <end position="1669"/>
    </location>
</feature>
<feature type="region of interest" description="Disordered" evidence="13">
    <location>
        <begin position="1403"/>
        <end position="1460"/>
    </location>
</feature>
<feature type="compositionally biased region" description="Basic and acidic residues" evidence="13">
    <location>
        <begin position="864"/>
        <end position="874"/>
    </location>
</feature>
<feature type="compositionally biased region" description="Polar residues" evidence="13">
    <location>
        <begin position="1423"/>
        <end position="1441"/>
    </location>
</feature>
<feature type="region of interest" description="Disordered" evidence="13">
    <location>
        <begin position="1791"/>
        <end position="1829"/>
    </location>
</feature>
<keyword evidence="4" id="KW-0479">Metal-binding</keyword>
<dbReference type="Pfam" id="PF00096">
    <property type="entry name" value="zf-C2H2"/>
    <property type="match status" value="1"/>
</dbReference>
<evidence type="ECO:0000256" key="5">
    <source>
        <dbReference type="ARBA" id="ARBA00022737"/>
    </source>
</evidence>
<keyword evidence="10" id="KW-0804">Transcription</keyword>
<feature type="domain" description="C2H2-type" evidence="14">
    <location>
        <begin position="782"/>
        <end position="811"/>
    </location>
</feature>
<evidence type="ECO:0000256" key="11">
    <source>
        <dbReference type="ARBA" id="ARBA00023242"/>
    </source>
</evidence>
<dbReference type="EMBL" id="SWLE01000011">
    <property type="protein sequence ID" value="TNM94612.1"/>
    <property type="molecule type" value="Genomic_DNA"/>
</dbReference>
<protein>
    <recommendedName>
        <fullName evidence="14">C2H2-type domain-containing protein</fullName>
    </recommendedName>
</protein>
<dbReference type="Pfam" id="PF25420">
    <property type="entry name" value="zf-C2H2_ZN292"/>
    <property type="match status" value="1"/>
</dbReference>
<dbReference type="Proteomes" id="UP000516260">
    <property type="component" value="Chromosome 19"/>
</dbReference>
<comment type="similarity">
    <text evidence="2">Belongs to the krueppel C2H2-type zinc-finger protein family.</text>
</comment>
<feature type="region of interest" description="Disordered" evidence="13">
    <location>
        <begin position="1221"/>
        <end position="1258"/>
    </location>
</feature>
<feature type="compositionally biased region" description="Low complexity" evidence="13">
    <location>
        <begin position="840"/>
        <end position="849"/>
    </location>
</feature>
<dbReference type="PROSITE" id="PS00028">
    <property type="entry name" value="ZINC_FINGER_C2H2_1"/>
    <property type="match status" value="9"/>
</dbReference>
<evidence type="ECO:0000313" key="16">
    <source>
        <dbReference type="Proteomes" id="UP000516260"/>
    </source>
</evidence>
<dbReference type="PROSITE" id="PS50157">
    <property type="entry name" value="ZINC_FINGER_C2H2_2"/>
    <property type="match status" value="8"/>
</dbReference>
<dbReference type="Gene3D" id="3.30.160.60">
    <property type="entry name" value="Classic Zinc Finger"/>
    <property type="match status" value="3"/>
</dbReference>
<keyword evidence="6 12" id="KW-0863">Zinc-finger</keyword>
<feature type="region of interest" description="Disordered" evidence="13">
    <location>
        <begin position="1128"/>
        <end position="1167"/>
    </location>
</feature>
<evidence type="ECO:0000256" key="7">
    <source>
        <dbReference type="ARBA" id="ARBA00022833"/>
    </source>
</evidence>
<evidence type="ECO:0000256" key="9">
    <source>
        <dbReference type="ARBA" id="ARBA00023125"/>
    </source>
</evidence>
<name>A0A4Z2BRR5_9TELE</name>
<gene>
    <name evidence="15" type="ORF">fugu_017371</name>
</gene>